<protein>
    <submittedName>
        <fullName evidence="2">Uncharacterized protein</fullName>
    </submittedName>
</protein>
<organism evidence="2 3">
    <name type="scientific">Pseudoleptotrichia goodfellowii F0264</name>
    <dbReference type="NCBI Taxonomy" id="596323"/>
    <lineage>
        <taxon>Bacteria</taxon>
        <taxon>Fusobacteriati</taxon>
        <taxon>Fusobacteriota</taxon>
        <taxon>Fusobacteriia</taxon>
        <taxon>Fusobacteriales</taxon>
        <taxon>Leptotrichiaceae</taxon>
        <taxon>Pseudoleptotrichia</taxon>
    </lineage>
</organism>
<feature type="transmembrane region" description="Helical" evidence="1">
    <location>
        <begin position="210"/>
        <end position="232"/>
    </location>
</feature>
<gene>
    <name evidence="2" type="ORF">HMPREF0554_0254</name>
</gene>
<sequence>MKDFNKFNKIWDNPQLKHIFETQQQMYQMIEHTGLTKILENNLKFSKPLLEATKNLKINLPNNLMSSTANPKNIMNSLTLNNYELQNTLASVTASNNAAISMINREIFDSFYSINSVIKDLSIYSQQHNLVLKSLAPNFFHMNKILNQVINMYNISNKDEVEVVVENISVVIMKSNLQEYIEIFKNLKIPDAIAVKLSFISYFILKFAPLIYVLPALIPFMGFLLKLFIIYGKPYIKALSKLKDPEVFAEKAADNTFSILLSSIISILGTLFINKKK</sequence>
<comment type="caution">
    <text evidence="2">The sequence shown here is derived from an EMBL/GenBank/DDBJ whole genome shotgun (WGS) entry which is preliminary data.</text>
</comment>
<feature type="transmembrane region" description="Helical" evidence="1">
    <location>
        <begin position="252"/>
        <end position="273"/>
    </location>
</feature>
<evidence type="ECO:0000313" key="2">
    <source>
        <dbReference type="EMBL" id="EEY34549.1"/>
    </source>
</evidence>
<proteinExistence type="predicted"/>
<dbReference type="Proteomes" id="UP000004226">
    <property type="component" value="Unassembled WGS sequence"/>
</dbReference>
<dbReference type="EMBL" id="ADAD01000153">
    <property type="protein sequence ID" value="EEY34549.1"/>
    <property type="molecule type" value="Genomic_DNA"/>
</dbReference>
<name>D0GMX9_9FUSO</name>
<evidence type="ECO:0000256" key="1">
    <source>
        <dbReference type="SAM" id="Phobius"/>
    </source>
</evidence>
<dbReference type="AlphaFoldDB" id="D0GMX9"/>
<evidence type="ECO:0000313" key="3">
    <source>
        <dbReference type="Proteomes" id="UP000004226"/>
    </source>
</evidence>
<dbReference type="RefSeq" id="WP_006807851.1">
    <property type="nucleotide sequence ID" value="NZ_ADAD01000153.1"/>
</dbReference>
<keyword evidence="3" id="KW-1185">Reference proteome</keyword>
<keyword evidence="1" id="KW-0472">Membrane</keyword>
<keyword evidence="1" id="KW-0812">Transmembrane</keyword>
<reference evidence="2 3" key="1">
    <citation type="submission" date="2009-10" db="EMBL/GenBank/DDBJ databases">
        <authorList>
            <person name="Harkins D.M."/>
            <person name="Madupu R."/>
            <person name="Durkin A.S."/>
            <person name="Torralba M."/>
            <person name="Methe B."/>
            <person name="Sutton G.G."/>
            <person name="Strausberg R.L."/>
            <person name="Nelson K.E."/>
        </authorList>
    </citation>
    <scope>NUCLEOTIDE SEQUENCE [LARGE SCALE GENOMIC DNA]</scope>
    <source>
        <strain evidence="2 3">F0264</strain>
    </source>
</reference>
<keyword evidence="1" id="KW-1133">Transmembrane helix</keyword>
<accession>D0GMX9</accession>